<name>A0A6C1AZW2_9RHOO</name>
<dbReference type="SUPFAM" id="SSF52833">
    <property type="entry name" value="Thioredoxin-like"/>
    <property type="match status" value="1"/>
</dbReference>
<comment type="similarity">
    <text evidence="1 2">Belongs to the HupG/HyaE family.</text>
</comment>
<dbReference type="Proteomes" id="UP000501991">
    <property type="component" value="Chromosome"/>
</dbReference>
<dbReference type="KEGG" id="azq:G3580_03935"/>
<evidence type="ECO:0000256" key="1">
    <source>
        <dbReference type="ARBA" id="ARBA00009004"/>
    </source>
</evidence>
<dbReference type="AlphaFoldDB" id="A0A6C1AZW2"/>
<sequence length="152" mass="16206">MEEILSPDATRFAALLERLAHAHGIETLDPTTVEPFGDAPGDSLTLLVDDVARTPEVWDVAVVLPEALKAVHRPLRAGIADAEASRALSERYGVRRFPAMLFRRDGAYVGAVEGMLDWGYLVAAIERQLAAPASRPPSIGIAVRGPSAGGCH</sequence>
<evidence type="ECO:0000313" key="4">
    <source>
        <dbReference type="Proteomes" id="UP000501991"/>
    </source>
</evidence>
<gene>
    <name evidence="3" type="ORF">G3580_03935</name>
</gene>
<dbReference type="PIRSF" id="PIRSF038934">
    <property type="entry name" value="HyaE_HupG"/>
    <property type="match status" value="1"/>
</dbReference>
<reference evidence="3 4" key="1">
    <citation type="submission" date="2020-02" db="EMBL/GenBank/DDBJ databases">
        <title>Nitrogenibacter mangrovi gen. nov., sp. nov. isolated from mangrove sediment, a denitrifying betaproteobacterium.</title>
        <authorList>
            <person name="Liao H."/>
            <person name="Tian Y."/>
        </authorList>
    </citation>
    <scope>NUCLEOTIDE SEQUENCE [LARGE SCALE GENOMIC DNA]</scope>
    <source>
        <strain evidence="3 4">M9-3-2</strain>
    </source>
</reference>
<dbReference type="InterPro" id="IPR010893">
    <property type="entry name" value="NiFe-hyd_mat_HyaE"/>
</dbReference>
<accession>A0A6C1AZW2</accession>
<dbReference type="Gene3D" id="3.40.30.10">
    <property type="entry name" value="Glutaredoxin"/>
    <property type="match status" value="1"/>
</dbReference>
<dbReference type="EMBL" id="CP048836">
    <property type="protein sequence ID" value="QID16857.1"/>
    <property type="molecule type" value="Genomic_DNA"/>
</dbReference>
<organism evidence="3 4">
    <name type="scientific">Nitrogeniibacter mangrovi</name>
    <dbReference type="NCBI Taxonomy" id="2016596"/>
    <lineage>
        <taxon>Bacteria</taxon>
        <taxon>Pseudomonadati</taxon>
        <taxon>Pseudomonadota</taxon>
        <taxon>Betaproteobacteria</taxon>
        <taxon>Rhodocyclales</taxon>
        <taxon>Zoogloeaceae</taxon>
        <taxon>Nitrogeniibacter</taxon>
    </lineage>
</organism>
<dbReference type="InterPro" id="IPR036249">
    <property type="entry name" value="Thioredoxin-like_sf"/>
</dbReference>
<evidence type="ECO:0000313" key="3">
    <source>
        <dbReference type="EMBL" id="QID16857.1"/>
    </source>
</evidence>
<dbReference type="Pfam" id="PF07449">
    <property type="entry name" value="HyaE"/>
    <property type="match status" value="1"/>
</dbReference>
<dbReference type="RefSeq" id="WP_173764027.1">
    <property type="nucleotide sequence ID" value="NZ_CP048836.1"/>
</dbReference>
<proteinExistence type="inferred from homology"/>
<keyword evidence="4" id="KW-1185">Reference proteome</keyword>
<evidence type="ECO:0000256" key="2">
    <source>
        <dbReference type="PIRNR" id="PIRNR038934"/>
    </source>
</evidence>
<protein>
    <recommendedName>
        <fullName evidence="2">Hydrogenase expression/formation protein</fullName>
    </recommendedName>
</protein>